<organism evidence="3">
    <name type="scientific">Naegleria gruberi</name>
    <name type="common">Amoeba</name>
    <dbReference type="NCBI Taxonomy" id="5762"/>
    <lineage>
        <taxon>Eukaryota</taxon>
        <taxon>Discoba</taxon>
        <taxon>Heterolobosea</taxon>
        <taxon>Tetramitia</taxon>
        <taxon>Eutetramitia</taxon>
        <taxon>Vahlkampfiidae</taxon>
        <taxon>Naegleria</taxon>
    </lineage>
</organism>
<dbReference type="VEuPathDB" id="AmoebaDB:NAEGRDRAFT_50576"/>
<dbReference type="RefSeq" id="XP_002675160.1">
    <property type="nucleotide sequence ID" value="XM_002675114.1"/>
</dbReference>
<proteinExistence type="predicted"/>
<sequence>MNTKKMPQQQEASTPSSTTFDIKSFFDKLVKHLQANIPSEKHRMFVTNLVSFEKDKTYSKHEEMSVDETQKRTMNILESFLEVEGKYRELIITDNLFQSSDDEIVLNIRTMILSFRYLIYHIKLGQDIDFEFFEPLFNHVLLLHSKIYKLYEKSYQIFMDNYKEYDYEKWAEEEDNTFKVLPWRTHAATVIYTNENDSIPNWVMLMYYFLTSFLTELLPWGIKYLHEFGPKPKLTDRQRILNAIKKKKAPELKGSTFQSLPFFQFILLKYFYDRKVKHTLDNATSSEITQWNRNIIEERLLKECLIYWGVFISSITSTHREDQQMALDEEDEEDEDDEDEEDELEDVFDGRGFRTVGANELDEIRTTTTPSSTMQHSTFSDPLKTNLTIAQIKDMKRFIAHIIKDYMFEPFLPLIYEFSEYESTQSHIREGLLRNMDSIRAHSQTVVGALCNCFGKPLCIALLPMLLEDLKVTGVSNPLLRLTEGRNRGKVSWTVRQKAYNCVGILVREMLTTNITLGGGVTGNVVPSYEIVEFVIENFVDPFCRYALEEMKQAPVDIHDIIVKQTAILVTFAFSKLYTNREGEASNNWGLIEHISNQADTSDEIKEIIEFIHVFRKEIMELLPKKLVDSHYSIREAACVSLASYISEMKVLKESFILEILKTCETFVQNFVKFSVIITAVTDKLESGKITLVDDDNQPIVTTKTSYSKGTYTRFTPHFNKLYSNLFEKICESGELIYPEDLENLTEEEKKRQHHLVVVCLFDSFYDSLEFTRHFSDTNLIEKFLDYGKKQIMQNIFTLKEVDKTEDLISAFSTTINAVMRNIDGKVLVELFQKHDMFTFLTQFVRVCHNHCNYRARDCAVHTIGNMSNADLFHLCPFDVDKETGKVTPQDATHDFLYDFVFQVLKKEAVVGDRFYEETTLEDDSIMKKKIIVYHNAVWSLGRVILSAGRKGVKDERFYKFMKEMAPKLIRVLKLFANKDFYTTEEVIDDITGYLSNVCITIAYISLIDIDLVAPEYMSFSSSFIEHVISDSNEDLDEEKIAMATSIFRLTEYCLEELHGEGILPETCMLLEHLYNSPLFERLSDTHLFYISRRVMEKMKIFVAEQAREDDLF</sequence>
<dbReference type="OMA" id="DCAVHTI"/>
<accession>D2VLM3</accession>
<feature type="region of interest" description="Disordered" evidence="1">
    <location>
        <begin position="322"/>
        <end position="345"/>
    </location>
</feature>
<name>D2VLM3_NAEGR</name>
<evidence type="ECO:0000313" key="2">
    <source>
        <dbReference type="EMBL" id="EFC42416.1"/>
    </source>
</evidence>
<protein>
    <submittedName>
        <fullName evidence="2">Predicted protein</fullName>
    </submittedName>
</protein>
<dbReference type="AlphaFoldDB" id="D2VLM3"/>
<dbReference type="Proteomes" id="UP000006671">
    <property type="component" value="Unassembled WGS sequence"/>
</dbReference>
<keyword evidence="3" id="KW-1185">Reference proteome</keyword>
<evidence type="ECO:0000313" key="3">
    <source>
        <dbReference type="Proteomes" id="UP000006671"/>
    </source>
</evidence>
<feature type="compositionally biased region" description="Acidic residues" evidence="1">
    <location>
        <begin position="327"/>
        <end position="345"/>
    </location>
</feature>
<dbReference type="InterPro" id="IPR016024">
    <property type="entry name" value="ARM-type_fold"/>
</dbReference>
<dbReference type="EMBL" id="GG738880">
    <property type="protein sequence ID" value="EFC42416.1"/>
    <property type="molecule type" value="Genomic_DNA"/>
</dbReference>
<reference evidence="2 3" key="1">
    <citation type="journal article" date="2010" name="Cell">
        <title>The genome of Naegleria gruberi illuminates early eukaryotic versatility.</title>
        <authorList>
            <person name="Fritz-Laylin L.K."/>
            <person name="Prochnik S.E."/>
            <person name="Ginger M.L."/>
            <person name="Dacks J.B."/>
            <person name="Carpenter M.L."/>
            <person name="Field M.C."/>
            <person name="Kuo A."/>
            <person name="Paredez A."/>
            <person name="Chapman J."/>
            <person name="Pham J."/>
            <person name="Shu S."/>
            <person name="Neupane R."/>
            <person name="Cipriano M."/>
            <person name="Mancuso J."/>
            <person name="Tu H."/>
            <person name="Salamov A."/>
            <person name="Lindquist E."/>
            <person name="Shapiro H."/>
            <person name="Lucas S."/>
            <person name="Grigoriev I.V."/>
            <person name="Cande W.Z."/>
            <person name="Fulton C."/>
            <person name="Rokhsar D.S."/>
            <person name="Dawson S.C."/>
        </authorList>
    </citation>
    <scope>NUCLEOTIDE SEQUENCE [LARGE SCALE GENOMIC DNA]</scope>
    <source>
        <strain evidence="2 3">NEG-M</strain>
    </source>
</reference>
<dbReference type="KEGG" id="ngr:NAEGRDRAFT_50576"/>
<dbReference type="GeneID" id="8851896"/>
<dbReference type="OrthoDB" id="10541989at2759"/>
<gene>
    <name evidence="2" type="ORF">NAEGRDRAFT_50576</name>
</gene>
<dbReference type="SUPFAM" id="SSF48371">
    <property type="entry name" value="ARM repeat"/>
    <property type="match status" value="1"/>
</dbReference>
<dbReference type="InterPro" id="IPR011989">
    <property type="entry name" value="ARM-like"/>
</dbReference>
<evidence type="ECO:0000256" key="1">
    <source>
        <dbReference type="SAM" id="MobiDB-lite"/>
    </source>
</evidence>
<dbReference type="Gene3D" id="1.25.10.10">
    <property type="entry name" value="Leucine-rich Repeat Variant"/>
    <property type="match status" value="1"/>
</dbReference>
<dbReference type="InParanoid" id="D2VLM3"/>